<organism evidence="1 2">
    <name type="scientific">Turicibacter sanguinis</name>
    <dbReference type="NCBI Taxonomy" id="154288"/>
    <lineage>
        <taxon>Bacteria</taxon>
        <taxon>Bacillati</taxon>
        <taxon>Bacillota</taxon>
        <taxon>Erysipelotrichia</taxon>
        <taxon>Erysipelotrichales</taxon>
        <taxon>Turicibacteraceae</taxon>
        <taxon>Turicibacter</taxon>
    </lineage>
</organism>
<comment type="caution">
    <text evidence="1">The sequence shown here is derived from an EMBL/GenBank/DDBJ whole genome shotgun (WGS) entry which is preliminary data.</text>
</comment>
<gene>
    <name evidence="1" type="ORF">GMA92_14055</name>
</gene>
<reference evidence="1 2" key="1">
    <citation type="journal article" date="2019" name="Nat. Med.">
        <title>A library of human gut bacterial isolates paired with longitudinal multiomics data enables mechanistic microbiome research.</title>
        <authorList>
            <person name="Poyet M."/>
            <person name="Groussin M."/>
            <person name="Gibbons S.M."/>
            <person name="Avila-Pacheco J."/>
            <person name="Jiang X."/>
            <person name="Kearney S.M."/>
            <person name="Perrotta A.R."/>
            <person name="Berdy B."/>
            <person name="Zhao S."/>
            <person name="Lieberman T.D."/>
            <person name="Swanson P.K."/>
            <person name="Smith M."/>
            <person name="Roesemann S."/>
            <person name="Alexander J.E."/>
            <person name="Rich S.A."/>
            <person name="Livny J."/>
            <person name="Vlamakis H."/>
            <person name="Clish C."/>
            <person name="Bullock K."/>
            <person name="Deik A."/>
            <person name="Scott J."/>
            <person name="Pierce K.A."/>
            <person name="Xavier R.J."/>
            <person name="Alm E.J."/>
        </authorList>
    </citation>
    <scope>NUCLEOTIDE SEQUENCE [LARGE SCALE GENOMIC DNA]</scope>
    <source>
        <strain evidence="1 2">BIOML-A198</strain>
    </source>
</reference>
<dbReference type="RefSeq" id="WP_155223081.1">
    <property type="nucleotide sequence ID" value="NZ_JAMQUT010000005.1"/>
</dbReference>
<dbReference type="EMBL" id="WMQE01000041">
    <property type="protein sequence ID" value="MTK22536.1"/>
    <property type="molecule type" value="Genomic_DNA"/>
</dbReference>
<dbReference type="Proteomes" id="UP000487649">
    <property type="component" value="Unassembled WGS sequence"/>
</dbReference>
<dbReference type="AlphaFoldDB" id="A0A9X4XFP5"/>
<protein>
    <recommendedName>
        <fullName evidence="3">Phage tail protein</fullName>
    </recommendedName>
</protein>
<name>A0A9X4XFP5_9FIRM</name>
<sequence length="154" mass="16246">MAATKASVVKGVQVTVGGTDLSELILGLPDLSKGEPEKVEATTLNDEARVYVPGIRDLGDSLAIECLYTTEKFGTLSELEDGTAKEVSIKFKQDSLTFTFSASVSVTYVASEVGGLRKMTVNLTPASEITVAKGTVLESLTIHSKTTKSTEGVK</sequence>
<evidence type="ECO:0000313" key="2">
    <source>
        <dbReference type="Proteomes" id="UP000487649"/>
    </source>
</evidence>
<evidence type="ECO:0008006" key="3">
    <source>
        <dbReference type="Google" id="ProtNLM"/>
    </source>
</evidence>
<proteinExistence type="predicted"/>
<accession>A0A9X4XFP5</accession>
<evidence type="ECO:0000313" key="1">
    <source>
        <dbReference type="EMBL" id="MTK22536.1"/>
    </source>
</evidence>